<dbReference type="EMBL" id="JBBMFL010000013">
    <property type="protein sequence ID" value="MEQ2545521.1"/>
    <property type="molecule type" value="Genomic_DNA"/>
</dbReference>
<comment type="caution">
    <text evidence="1">The sequence shown here is derived from an EMBL/GenBank/DDBJ whole genome shotgun (WGS) entry which is preliminary data.</text>
</comment>
<dbReference type="Proteomes" id="UP001460202">
    <property type="component" value="Unassembled WGS sequence"/>
</dbReference>
<sequence>MFRALAILVPALLTAACGTRPQTTERKGRIIALTDSVLTAGGTDTVRFGRLGSGEIAQLRIWLANDASRPVAVASYRRSCGCTSLEFDSQPIAPGNARQVTLTFDSRGEWGWQLKTLDISLAGAQQPLRLLVEADIK</sequence>
<dbReference type="GeneID" id="78178647"/>
<evidence type="ECO:0000313" key="1">
    <source>
        <dbReference type="EMBL" id="MEQ2545521.1"/>
    </source>
</evidence>
<keyword evidence="2" id="KW-1185">Reference proteome</keyword>
<name>A0ABV1GYN5_9BACT</name>
<dbReference type="RefSeq" id="WP_129650161.1">
    <property type="nucleotide sequence ID" value="NZ_JBBMFL010000013.1"/>
</dbReference>
<organism evidence="1 2">
    <name type="scientific">Alistipes intestinihominis</name>
    <dbReference type="NCBI Taxonomy" id="3133172"/>
    <lineage>
        <taxon>Bacteria</taxon>
        <taxon>Pseudomonadati</taxon>
        <taxon>Bacteroidota</taxon>
        <taxon>Bacteroidia</taxon>
        <taxon>Bacteroidales</taxon>
        <taxon>Rikenellaceae</taxon>
        <taxon>Alistipes</taxon>
    </lineage>
</organism>
<dbReference type="InterPro" id="IPR011467">
    <property type="entry name" value="DUF1573"/>
</dbReference>
<accession>A0ABV1GYN5</accession>
<protein>
    <submittedName>
        <fullName evidence="1">DUF1573 domain-containing protein</fullName>
    </submittedName>
</protein>
<dbReference type="Pfam" id="PF07610">
    <property type="entry name" value="DUF1573"/>
    <property type="match status" value="1"/>
</dbReference>
<dbReference type="Gene3D" id="2.60.40.10">
    <property type="entry name" value="Immunoglobulins"/>
    <property type="match status" value="1"/>
</dbReference>
<proteinExistence type="predicted"/>
<gene>
    <name evidence="1" type="ORF">WMO46_11260</name>
</gene>
<reference evidence="1 2" key="1">
    <citation type="submission" date="2024-03" db="EMBL/GenBank/DDBJ databases">
        <title>Human intestinal bacterial collection.</title>
        <authorList>
            <person name="Pauvert C."/>
            <person name="Hitch T.C.A."/>
            <person name="Clavel T."/>
        </authorList>
    </citation>
    <scope>NUCLEOTIDE SEQUENCE [LARGE SCALE GENOMIC DNA]</scope>
    <source>
        <strain evidence="1 2">CLA-KB-H122</strain>
    </source>
</reference>
<dbReference type="PROSITE" id="PS51257">
    <property type="entry name" value="PROKAR_LIPOPROTEIN"/>
    <property type="match status" value="1"/>
</dbReference>
<dbReference type="InterPro" id="IPR013783">
    <property type="entry name" value="Ig-like_fold"/>
</dbReference>
<evidence type="ECO:0000313" key="2">
    <source>
        <dbReference type="Proteomes" id="UP001460202"/>
    </source>
</evidence>